<keyword evidence="2" id="KW-1133">Transmembrane helix</keyword>
<feature type="region of interest" description="Disordered" evidence="1">
    <location>
        <begin position="69"/>
        <end position="93"/>
    </location>
</feature>
<dbReference type="AlphaFoldDB" id="A0A9X1NRJ9"/>
<feature type="transmembrane region" description="Helical" evidence="2">
    <location>
        <begin position="40"/>
        <end position="59"/>
    </location>
</feature>
<evidence type="ECO:0000313" key="4">
    <source>
        <dbReference type="Proteomes" id="UP001139089"/>
    </source>
</evidence>
<keyword evidence="2" id="KW-0472">Membrane</keyword>
<dbReference type="Proteomes" id="UP001139089">
    <property type="component" value="Unassembled WGS sequence"/>
</dbReference>
<proteinExistence type="predicted"/>
<comment type="caution">
    <text evidence="3">The sequence shown here is derived from an EMBL/GenBank/DDBJ whole genome shotgun (WGS) entry which is preliminary data.</text>
</comment>
<feature type="compositionally biased region" description="Low complexity" evidence="1">
    <location>
        <begin position="70"/>
        <end position="83"/>
    </location>
</feature>
<keyword evidence="4" id="KW-1185">Reference proteome</keyword>
<evidence type="ECO:0000256" key="1">
    <source>
        <dbReference type="SAM" id="MobiDB-lite"/>
    </source>
</evidence>
<evidence type="ECO:0000256" key="2">
    <source>
        <dbReference type="SAM" id="Phobius"/>
    </source>
</evidence>
<dbReference type="EMBL" id="JAJOZR010000005">
    <property type="protein sequence ID" value="MCD7109118.1"/>
    <property type="molecule type" value="Genomic_DNA"/>
</dbReference>
<evidence type="ECO:0008006" key="5">
    <source>
        <dbReference type="Google" id="ProtNLM"/>
    </source>
</evidence>
<organism evidence="3 4">
    <name type="scientific">Rhizobium quercicola</name>
    <dbReference type="NCBI Taxonomy" id="2901226"/>
    <lineage>
        <taxon>Bacteria</taxon>
        <taxon>Pseudomonadati</taxon>
        <taxon>Pseudomonadota</taxon>
        <taxon>Alphaproteobacteria</taxon>
        <taxon>Hyphomicrobiales</taxon>
        <taxon>Rhizobiaceae</taxon>
        <taxon>Rhizobium/Agrobacterium group</taxon>
        <taxon>Rhizobium</taxon>
    </lineage>
</organism>
<evidence type="ECO:0000313" key="3">
    <source>
        <dbReference type="EMBL" id="MCD7109118.1"/>
    </source>
</evidence>
<sequence>MQKFIDPDHPFYRPLWRRLLIVGSCALWTAVEFWNGASTWGMIFLAVTAYTSATLIVFFKPTTTSTDVVPEATAADAPPLADPDAPPRDEPKA</sequence>
<gene>
    <name evidence="3" type="ORF">LRX75_08680</name>
</gene>
<protein>
    <recommendedName>
        <fullName evidence="5">DUF3329 domain-containing protein</fullName>
    </recommendedName>
</protein>
<keyword evidence="2" id="KW-0812">Transmembrane</keyword>
<accession>A0A9X1NRJ9</accession>
<name>A0A9X1NRJ9_9HYPH</name>
<reference evidence="3" key="1">
    <citation type="submission" date="2021-12" db="EMBL/GenBank/DDBJ databases">
        <authorList>
            <person name="Li Y."/>
        </authorList>
    </citation>
    <scope>NUCLEOTIDE SEQUENCE</scope>
    <source>
        <strain evidence="3">DKSPLA3</strain>
    </source>
</reference>
<dbReference type="RefSeq" id="WP_231813510.1">
    <property type="nucleotide sequence ID" value="NZ_JAJOZR010000005.1"/>
</dbReference>